<protein>
    <submittedName>
        <fullName evidence="1">Uncharacterized protein</fullName>
    </submittedName>
</protein>
<proteinExistence type="predicted"/>
<evidence type="ECO:0000313" key="2">
    <source>
        <dbReference type="Proteomes" id="UP000299102"/>
    </source>
</evidence>
<name>A0A4C1VX19_EUMVA</name>
<dbReference type="Proteomes" id="UP000299102">
    <property type="component" value="Unassembled WGS sequence"/>
</dbReference>
<accession>A0A4C1VX19</accession>
<keyword evidence="2" id="KW-1185">Reference proteome</keyword>
<dbReference type="EMBL" id="BGZK01000426">
    <property type="protein sequence ID" value="GBP42902.1"/>
    <property type="molecule type" value="Genomic_DNA"/>
</dbReference>
<dbReference type="AlphaFoldDB" id="A0A4C1VX19"/>
<comment type="caution">
    <text evidence="1">The sequence shown here is derived from an EMBL/GenBank/DDBJ whole genome shotgun (WGS) entry which is preliminary data.</text>
</comment>
<evidence type="ECO:0000313" key="1">
    <source>
        <dbReference type="EMBL" id="GBP42902.1"/>
    </source>
</evidence>
<reference evidence="1 2" key="1">
    <citation type="journal article" date="2019" name="Commun. Biol.">
        <title>The bagworm genome reveals a unique fibroin gene that provides high tensile strength.</title>
        <authorList>
            <person name="Kono N."/>
            <person name="Nakamura H."/>
            <person name="Ohtoshi R."/>
            <person name="Tomita M."/>
            <person name="Numata K."/>
            <person name="Arakawa K."/>
        </authorList>
    </citation>
    <scope>NUCLEOTIDE SEQUENCE [LARGE SCALE GENOMIC DNA]</scope>
</reference>
<organism evidence="1 2">
    <name type="scientific">Eumeta variegata</name>
    <name type="common">Bagworm moth</name>
    <name type="synonym">Eumeta japonica</name>
    <dbReference type="NCBI Taxonomy" id="151549"/>
    <lineage>
        <taxon>Eukaryota</taxon>
        <taxon>Metazoa</taxon>
        <taxon>Ecdysozoa</taxon>
        <taxon>Arthropoda</taxon>
        <taxon>Hexapoda</taxon>
        <taxon>Insecta</taxon>
        <taxon>Pterygota</taxon>
        <taxon>Neoptera</taxon>
        <taxon>Endopterygota</taxon>
        <taxon>Lepidoptera</taxon>
        <taxon>Glossata</taxon>
        <taxon>Ditrysia</taxon>
        <taxon>Tineoidea</taxon>
        <taxon>Psychidae</taxon>
        <taxon>Oiketicinae</taxon>
        <taxon>Eumeta</taxon>
    </lineage>
</organism>
<sequence length="193" mass="21485">MWVETLSVGYIDRVRPPLRLLSSHAPDRRTFCTFQKDQQHPGDSGVVTMRVRGIVTGDESWIYRCNLETNRRQRKRSGREVLAQYRTQAPLTGYPVSVSLRYQRSADAERCVSRCLPQVIAAVSSVRPTRVLCATAPPERCVCALGGQNEIARRLRFSISQLEGMGAVAVPIQTSSADDPNFVYGRRGGLSST</sequence>
<gene>
    <name evidence="1" type="ORF">EVAR_87281_1</name>
</gene>